<dbReference type="SUPFAM" id="SSF81321">
    <property type="entry name" value="Family A G protein-coupled receptor-like"/>
    <property type="match status" value="1"/>
</dbReference>
<keyword evidence="5 8" id="KW-0472">Membrane</keyword>
<evidence type="ECO:0000256" key="8">
    <source>
        <dbReference type="SAM" id="Phobius"/>
    </source>
</evidence>
<dbReference type="Pfam" id="PF00001">
    <property type="entry name" value="7tm_1"/>
    <property type="match status" value="1"/>
</dbReference>
<keyword evidence="4" id="KW-0297">G-protein coupled receptor</keyword>
<evidence type="ECO:0000256" key="2">
    <source>
        <dbReference type="ARBA" id="ARBA00022692"/>
    </source>
</evidence>
<evidence type="ECO:0000256" key="3">
    <source>
        <dbReference type="ARBA" id="ARBA00022989"/>
    </source>
</evidence>
<feature type="transmembrane region" description="Helical" evidence="8">
    <location>
        <begin position="263"/>
        <end position="286"/>
    </location>
</feature>
<feature type="transmembrane region" description="Helical" evidence="8">
    <location>
        <begin position="12"/>
        <end position="36"/>
    </location>
</feature>
<gene>
    <name evidence="11" type="ORF">JBS370_LOCUS26264</name>
    <name evidence="10" type="ORF">ZHD862_LOCUS33463</name>
</gene>
<dbReference type="PROSITE" id="PS50262">
    <property type="entry name" value="G_PROTEIN_RECEP_F1_2"/>
    <property type="match status" value="1"/>
</dbReference>
<dbReference type="AlphaFoldDB" id="A0A815LF63"/>
<feature type="domain" description="G-protein coupled receptors family 1 profile" evidence="9">
    <location>
        <begin position="27"/>
        <end position="285"/>
    </location>
</feature>
<dbReference type="GO" id="GO:0005886">
    <property type="term" value="C:plasma membrane"/>
    <property type="evidence" value="ECO:0007669"/>
    <property type="project" value="TreeGrafter"/>
</dbReference>
<comment type="caution">
    <text evidence="10">The sequence shown here is derived from an EMBL/GenBank/DDBJ whole genome shotgun (WGS) entry which is preliminary data.</text>
</comment>
<keyword evidence="7" id="KW-0807">Transducer</keyword>
<feature type="transmembrane region" description="Helical" evidence="8">
    <location>
        <begin position="129"/>
        <end position="152"/>
    </location>
</feature>
<dbReference type="InterPro" id="IPR000276">
    <property type="entry name" value="GPCR_Rhodpsn"/>
</dbReference>
<dbReference type="Proteomes" id="UP000663864">
    <property type="component" value="Unassembled WGS sequence"/>
</dbReference>
<evidence type="ECO:0000313" key="11">
    <source>
        <dbReference type="EMBL" id="CAF4000836.1"/>
    </source>
</evidence>
<dbReference type="Gene3D" id="1.20.1070.10">
    <property type="entry name" value="Rhodopsin 7-helix transmembrane proteins"/>
    <property type="match status" value="1"/>
</dbReference>
<keyword evidence="6" id="KW-0675">Receptor</keyword>
<dbReference type="EMBL" id="CAJOBD010004588">
    <property type="protein sequence ID" value="CAF4000836.1"/>
    <property type="molecule type" value="Genomic_DNA"/>
</dbReference>
<dbReference type="GO" id="GO:0004930">
    <property type="term" value="F:G protein-coupled receptor activity"/>
    <property type="evidence" value="ECO:0007669"/>
    <property type="project" value="UniProtKB-KW"/>
</dbReference>
<evidence type="ECO:0000256" key="1">
    <source>
        <dbReference type="ARBA" id="ARBA00004141"/>
    </source>
</evidence>
<name>A0A815LF63_9BILA</name>
<dbReference type="Proteomes" id="UP000663836">
    <property type="component" value="Unassembled WGS sequence"/>
</dbReference>
<comment type="subcellular location">
    <subcellularLocation>
        <location evidence="1">Membrane</location>
        <topology evidence="1">Multi-pass membrane protein</topology>
    </subcellularLocation>
</comment>
<protein>
    <recommendedName>
        <fullName evidence="9">G-protein coupled receptors family 1 profile domain-containing protein</fullName>
    </recommendedName>
</protein>
<evidence type="ECO:0000256" key="4">
    <source>
        <dbReference type="ARBA" id="ARBA00023040"/>
    </source>
</evidence>
<feature type="transmembrane region" description="Helical" evidence="8">
    <location>
        <begin position="48"/>
        <end position="70"/>
    </location>
</feature>
<dbReference type="PANTHER" id="PTHR24243:SF230">
    <property type="entry name" value="G-PROTEIN COUPLED RECEPTORS FAMILY 1 PROFILE DOMAIN-CONTAINING PROTEIN"/>
    <property type="match status" value="1"/>
</dbReference>
<reference evidence="10" key="1">
    <citation type="submission" date="2021-02" db="EMBL/GenBank/DDBJ databases">
        <authorList>
            <person name="Nowell W R."/>
        </authorList>
    </citation>
    <scope>NUCLEOTIDE SEQUENCE</scope>
</reference>
<dbReference type="EMBL" id="CAJNOT010003968">
    <property type="protein sequence ID" value="CAF1409123.1"/>
    <property type="molecule type" value="Genomic_DNA"/>
</dbReference>
<proteinExistence type="predicted"/>
<dbReference type="InterPro" id="IPR017452">
    <property type="entry name" value="GPCR_Rhodpsn_7TM"/>
</dbReference>
<keyword evidence="2 8" id="KW-0812">Transmembrane</keyword>
<keyword evidence="3 8" id="KW-1133">Transmembrane helix</keyword>
<feature type="transmembrane region" description="Helical" evidence="8">
    <location>
        <begin position="223"/>
        <end position="243"/>
    </location>
</feature>
<evidence type="ECO:0000259" key="9">
    <source>
        <dbReference type="PROSITE" id="PS50262"/>
    </source>
</evidence>
<feature type="transmembrane region" description="Helical" evidence="8">
    <location>
        <begin position="90"/>
        <end position="109"/>
    </location>
</feature>
<evidence type="ECO:0000256" key="7">
    <source>
        <dbReference type="ARBA" id="ARBA00023224"/>
    </source>
</evidence>
<evidence type="ECO:0000256" key="6">
    <source>
        <dbReference type="ARBA" id="ARBA00023170"/>
    </source>
</evidence>
<evidence type="ECO:0000313" key="10">
    <source>
        <dbReference type="EMBL" id="CAF1409123.1"/>
    </source>
</evidence>
<evidence type="ECO:0000313" key="12">
    <source>
        <dbReference type="Proteomes" id="UP000663864"/>
    </source>
</evidence>
<sequence>MSTTFSFIGKQIIIYCGTPIFISGICGGLLNTLVLLSLRTFRKNSCAFYLTIMSIFNIGQLFTGLFSRIMNALYDIDGTETSLFYCKFRFFFFHICTTTSLTCLCLATFDQYCSTCSRPRWQQLCNIKLAHRLVIISMIIWALHGIPLLVYFNHIQSPITKRIICASTNIIFTQYRAFFIIPGLIGYIPVTIATLFGLMAYYNVQQATYREVPLIRRELDKQLTIMVLVQVIVNIFTIIPYITVNAIATNPNSMHDPVLQANLLLVIPITLVIYYIYFASPFYIYICASERFRRQLIYVLFTIHLNRCRRPRMITNQVIPET</sequence>
<organism evidence="10 12">
    <name type="scientific">Rotaria sordida</name>
    <dbReference type="NCBI Taxonomy" id="392033"/>
    <lineage>
        <taxon>Eukaryota</taxon>
        <taxon>Metazoa</taxon>
        <taxon>Spiralia</taxon>
        <taxon>Gnathifera</taxon>
        <taxon>Rotifera</taxon>
        <taxon>Eurotatoria</taxon>
        <taxon>Bdelloidea</taxon>
        <taxon>Philodinida</taxon>
        <taxon>Philodinidae</taxon>
        <taxon>Rotaria</taxon>
    </lineage>
</organism>
<feature type="transmembrane region" description="Helical" evidence="8">
    <location>
        <begin position="177"/>
        <end position="202"/>
    </location>
</feature>
<evidence type="ECO:0000256" key="5">
    <source>
        <dbReference type="ARBA" id="ARBA00023136"/>
    </source>
</evidence>
<accession>A0A815LF63</accession>
<dbReference type="PANTHER" id="PTHR24243">
    <property type="entry name" value="G-PROTEIN COUPLED RECEPTOR"/>
    <property type="match status" value="1"/>
</dbReference>